<dbReference type="AlphaFoldDB" id="A0A084IKC5"/>
<comment type="subcellular location">
    <subcellularLocation>
        <location evidence="1 7">Cytoplasm</location>
    </subcellularLocation>
</comment>
<keyword evidence="3 7" id="KW-0963">Cytoplasm</keyword>
<comment type="similarity">
    <text evidence="2 7">Belongs to the peptidase S41B family.</text>
</comment>
<feature type="region of interest" description="Disordered" evidence="10">
    <location>
        <begin position="1090"/>
        <end position="1113"/>
    </location>
</feature>
<keyword evidence="4 7" id="KW-0645">Protease</keyword>
<dbReference type="PATRIC" id="fig|1304275.5.peg.2293"/>
<dbReference type="InterPro" id="IPR036034">
    <property type="entry name" value="PDZ_sf"/>
</dbReference>
<dbReference type="OrthoDB" id="9758793at2"/>
<dbReference type="Gene3D" id="2.120.10.60">
    <property type="entry name" value="Tricorn protease N-terminal domain"/>
    <property type="match status" value="1"/>
</dbReference>
<dbReference type="GO" id="GO:0005737">
    <property type="term" value="C:cytoplasm"/>
    <property type="evidence" value="ECO:0007669"/>
    <property type="project" value="UniProtKB-SubCell"/>
</dbReference>
<comment type="caution">
    <text evidence="13">The sequence shown here is derived from an EMBL/GenBank/DDBJ whole genome shotgun (WGS) entry which is preliminary data.</text>
</comment>
<evidence type="ECO:0000256" key="5">
    <source>
        <dbReference type="ARBA" id="ARBA00022801"/>
    </source>
</evidence>
<dbReference type="eggNOG" id="COG0793">
    <property type="taxonomic scope" value="Bacteria"/>
</dbReference>
<evidence type="ECO:0000259" key="12">
    <source>
        <dbReference type="SMART" id="SM00245"/>
    </source>
</evidence>
<dbReference type="CDD" id="cd07562">
    <property type="entry name" value="Peptidase_S41_TRI"/>
    <property type="match status" value="1"/>
</dbReference>
<dbReference type="SUPFAM" id="SSF50156">
    <property type="entry name" value="PDZ domain-like"/>
    <property type="match status" value="1"/>
</dbReference>
<dbReference type="PANTHER" id="PTHR43253:SF1">
    <property type="entry name" value="TRICORN PROTEASE HOMOLOG 2-RELATED"/>
    <property type="match status" value="1"/>
</dbReference>
<dbReference type="SUPFAM" id="SSF69304">
    <property type="entry name" value="Tricorn protease N-terminal domain"/>
    <property type="match status" value="2"/>
</dbReference>
<feature type="domain" description="Tail specific protease" evidence="12">
    <location>
        <begin position="848"/>
        <end position="1053"/>
    </location>
</feature>
<dbReference type="SUPFAM" id="SSF52096">
    <property type="entry name" value="ClpP/crotonase"/>
    <property type="match status" value="1"/>
</dbReference>
<dbReference type="PANTHER" id="PTHR43253">
    <property type="entry name" value="TRICORN PROTEASE HOMOLOG 2-RELATED"/>
    <property type="match status" value="1"/>
</dbReference>
<feature type="active site" description="Nucleophile" evidence="8">
    <location>
        <position position="984"/>
    </location>
</feature>
<feature type="domain" description="PDZ" evidence="11">
    <location>
        <begin position="780"/>
        <end position="859"/>
    </location>
</feature>
<feature type="active site" description="Charge relay system" evidence="8">
    <location>
        <position position="762"/>
    </location>
</feature>
<dbReference type="Proteomes" id="UP000028302">
    <property type="component" value="Unassembled WGS sequence"/>
</dbReference>
<feature type="region of interest" description="Disordered" evidence="10">
    <location>
        <begin position="535"/>
        <end position="573"/>
    </location>
</feature>
<dbReference type="GO" id="GO:0008236">
    <property type="term" value="F:serine-type peptidase activity"/>
    <property type="evidence" value="ECO:0007669"/>
    <property type="project" value="UniProtKB-UniRule"/>
</dbReference>
<evidence type="ECO:0000256" key="7">
    <source>
        <dbReference type="PIRNR" id="PIRNR036421"/>
    </source>
</evidence>
<name>A0A084IKC5_SALHC</name>
<evidence type="ECO:0000313" key="14">
    <source>
        <dbReference type="Proteomes" id="UP000028302"/>
    </source>
</evidence>
<keyword evidence="5 7" id="KW-0378">Hydrolase</keyword>
<gene>
    <name evidence="13" type="ORF">C41B8_11238</name>
</gene>
<dbReference type="Gene3D" id="2.130.10.10">
    <property type="entry name" value="YVTN repeat-like/Quinoprotein amine dehydrogenase"/>
    <property type="match status" value="1"/>
</dbReference>
<keyword evidence="14" id="KW-1185">Reference proteome</keyword>
<comment type="function">
    <text evidence="7">Degrades oligopeptides.</text>
</comment>
<accession>A0A084IKC5</accession>
<evidence type="ECO:0000259" key="11">
    <source>
        <dbReference type="SMART" id="SM00228"/>
    </source>
</evidence>
<dbReference type="Gene3D" id="3.30.750.44">
    <property type="match status" value="1"/>
</dbReference>
<dbReference type="InterPro" id="IPR028204">
    <property type="entry name" value="Tricorn_C1"/>
</dbReference>
<feature type="active site" description="Charge relay system" evidence="8">
    <location>
        <position position="1042"/>
    </location>
</feature>
<evidence type="ECO:0000256" key="10">
    <source>
        <dbReference type="SAM" id="MobiDB-lite"/>
    </source>
</evidence>
<reference evidence="13 14" key="1">
    <citation type="submission" date="2013-03" db="EMBL/GenBank/DDBJ databases">
        <title>Salinisphaera hydrothermalis C41B8 Genome Sequencing.</title>
        <authorList>
            <person name="Li C."/>
            <person name="Lai Q."/>
            <person name="Shao Z."/>
        </authorList>
    </citation>
    <scope>NUCLEOTIDE SEQUENCE [LARGE SCALE GENOMIC DNA]</scope>
    <source>
        <strain evidence="13 14">C41B8</strain>
    </source>
</reference>
<feature type="site" description="Transition state stabilizer; via amide nitrogen" evidence="9">
    <location>
        <position position="985"/>
    </location>
</feature>
<dbReference type="Pfam" id="PF14685">
    <property type="entry name" value="PDZ_Tricorn"/>
    <property type="match status" value="1"/>
</dbReference>
<evidence type="ECO:0000256" key="3">
    <source>
        <dbReference type="ARBA" id="ARBA00022490"/>
    </source>
</evidence>
<dbReference type="EC" id="3.4.21.-" evidence="7"/>
<dbReference type="InterPro" id="IPR029045">
    <property type="entry name" value="ClpP/crotonase-like_dom_sf"/>
</dbReference>
<dbReference type="InterPro" id="IPR029414">
    <property type="entry name" value="Tricorn_PDZ"/>
</dbReference>
<dbReference type="PIRSF" id="PIRSF036421">
    <property type="entry name" value="Tricorn_protease"/>
    <property type="match status" value="1"/>
</dbReference>
<dbReference type="RefSeq" id="WP_084188867.1">
    <property type="nucleotide sequence ID" value="NZ_APNK01000016.1"/>
</dbReference>
<evidence type="ECO:0000256" key="8">
    <source>
        <dbReference type="PIRSR" id="PIRSR036421-1"/>
    </source>
</evidence>
<dbReference type="Pfam" id="PF26550">
    <property type="entry name" value="Tricorn_2nd"/>
    <property type="match status" value="1"/>
</dbReference>
<sequence length="1113" mass="122041">MVGWTALAGSAAAASNVGYYRDPSLSGQQLAFVAEGDIWLATLEGGAARRLTSTPGAETSPFISPDGKRVAFVSDRDGPPEVYVMPTAGGLPKRVTFEQATVRLRGWLPDGRLLYATDGGVGPTSQWRLKIVNPDTGKTQPVPLQDAIDGHFAGNGRTLFFTRFGLALTGDNARVYRGGAMGQLWRYAMNGRGEAQRLPTKGSVSAPMVWHHRLYFISDADGHPNIWSTRFDGKDRRQITHYTGFTPRSPMLNDGHIVYQLGADIDCLNLADGKTRTVPLTLASDFRHRQPRWIDDPMQDLEHVSLSGDGRRAVLTARGHVATIGTNAARIIPISPENAPRLRAAVTGPKGRWVYAISDATGVQEIWRFAADGSGHGKALTHNGVGMRWSLHPSPDGGFIAHDDNRGNIWLLNLDSGADRKILTGGMGGTAADAIRWSPNSQYLAVAWQKRGDERERISLYGVREHRSAVVTDDRYKSFAPAFGAGGRWLYFLSDRRFVPTPASPWGDRNLGPAFTDRTQIFALALTPKAAFGFAPPTELNPLEPDEKQGKPSGDSADARNAASGKDNKTDAAPRVAWSGLSGRLWQVPVDAGNYHDLGVTKKRLYVLADNPSVSEQDHDGKAATRLLSIEIKRVDVKAKTYSDNIAGFDLTADGKRLLLARGKDGHKLLIVDASAKLPQDLSSAHVRTGDWRFEIDPVAEWHEMFDDAWRMHRSAFFDPNMRGADWNAVKKRYGALVDRVADRRDLSDVLAQMKTQLSAMHSQVYGGDVDKPTHPVKGASLGAHLVQATHGVRIAHIYRTDPDLPEAAGPLARPGVDARNGDVIVAVNGQPVTRLGGLYDALRNEVGHQVLLTIKRDGKTHKTVVEPVDLKQDAHLRYRDWAIGNREKVARASHGRIGYLHLYAMVADDAAQFVRDFKAQYRKQGLIIDVRRNRGGDIDSWVLDQLMRRPWMFWKSRGADPQVNMQQATRAHIVVLTDALTYSDGETFAAGIKALGIAPLIGQRTAGAGVWLSDSHTLEDGGHARIAEFPQFEIGGRWLVEGRGISPDIAVVNAPHASYEGHDAQLTRAIRYLEHQLQQSPIKPLKAQKIPSLQGDHPMAHPVKPLTHPARD</sequence>
<dbReference type="Gene3D" id="2.30.42.10">
    <property type="match status" value="1"/>
</dbReference>
<dbReference type="Pfam" id="PF14684">
    <property type="entry name" value="Tricorn_C1"/>
    <property type="match status" value="1"/>
</dbReference>
<keyword evidence="6 7" id="KW-0720">Serine protease</keyword>
<dbReference type="Pfam" id="PF03572">
    <property type="entry name" value="Peptidase_S41"/>
    <property type="match status" value="1"/>
</dbReference>
<evidence type="ECO:0000256" key="2">
    <source>
        <dbReference type="ARBA" id="ARBA00008524"/>
    </source>
</evidence>
<organism evidence="13 14">
    <name type="scientific">Salinisphaera hydrothermalis (strain C41B8)</name>
    <dbReference type="NCBI Taxonomy" id="1304275"/>
    <lineage>
        <taxon>Bacteria</taxon>
        <taxon>Pseudomonadati</taxon>
        <taxon>Pseudomonadota</taxon>
        <taxon>Gammaproteobacteria</taxon>
        <taxon>Salinisphaerales</taxon>
        <taxon>Salinisphaeraceae</taxon>
        <taxon>Salinisphaera</taxon>
    </lineage>
</organism>
<dbReference type="SMART" id="SM00228">
    <property type="entry name" value="PDZ"/>
    <property type="match status" value="1"/>
</dbReference>
<dbReference type="Pfam" id="PF26549">
    <property type="entry name" value="Tricorn_N"/>
    <property type="match status" value="1"/>
</dbReference>
<dbReference type="InterPro" id="IPR015943">
    <property type="entry name" value="WD40/YVTN_repeat-like_dom_sf"/>
</dbReference>
<dbReference type="InterPro" id="IPR012393">
    <property type="entry name" value="Tricorn_protease"/>
</dbReference>
<dbReference type="STRING" id="1304275.C41B8_11238"/>
<dbReference type="Gene3D" id="3.90.226.10">
    <property type="entry name" value="2-enoyl-CoA Hydratase, Chain A, domain 1"/>
    <property type="match status" value="1"/>
</dbReference>
<evidence type="ECO:0000313" key="13">
    <source>
        <dbReference type="EMBL" id="KEZ77159.1"/>
    </source>
</evidence>
<dbReference type="GO" id="GO:0006508">
    <property type="term" value="P:proteolysis"/>
    <property type="evidence" value="ECO:0007669"/>
    <property type="project" value="UniProtKB-UniRule"/>
</dbReference>
<evidence type="ECO:0000256" key="6">
    <source>
        <dbReference type="ARBA" id="ARBA00022825"/>
    </source>
</evidence>
<dbReference type="EMBL" id="APNK01000016">
    <property type="protein sequence ID" value="KEZ77159.1"/>
    <property type="molecule type" value="Genomic_DNA"/>
</dbReference>
<protein>
    <recommendedName>
        <fullName evidence="7">Tricorn protease homolog</fullName>
        <ecNumber evidence="7">3.4.21.-</ecNumber>
    </recommendedName>
</protein>
<evidence type="ECO:0000256" key="4">
    <source>
        <dbReference type="ARBA" id="ARBA00022670"/>
    </source>
</evidence>
<dbReference type="InterPro" id="IPR001478">
    <property type="entry name" value="PDZ"/>
</dbReference>
<evidence type="ECO:0000256" key="9">
    <source>
        <dbReference type="PIRSR" id="PIRSR036421-3"/>
    </source>
</evidence>
<dbReference type="SMART" id="SM00245">
    <property type="entry name" value="TSPc"/>
    <property type="match status" value="1"/>
</dbReference>
<dbReference type="eggNOG" id="COG4946">
    <property type="taxonomic scope" value="Bacteria"/>
</dbReference>
<dbReference type="InterPro" id="IPR005151">
    <property type="entry name" value="Tail-specific_protease"/>
</dbReference>
<proteinExistence type="inferred from homology"/>
<evidence type="ECO:0000256" key="1">
    <source>
        <dbReference type="ARBA" id="ARBA00004496"/>
    </source>
</evidence>